<name>A0ACC0C0V7_CATRO</name>
<protein>
    <submittedName>
        <fullName evidence="1">Uncharacterized protein</fullName>
    </submittedName>
</protein>
<dbReference type="Proteomes" id="UP001060085">
    <property type="component" value="Linkage Group LG02"/>
</dbReference>
<evidence type="ECO:0000313" key="1">
    <source>
        <dbReference type="EMBL" id="KAI5678438.1"/>
    </source>
</evidence>
<keyword evidence="2" id="KW-1185">Reference proteome</keyword>
<reference evidence="2" key="1">
    <citation type="journal article" date="2023" name="Nat. Plants">
        <title>Single-cell RNA sequencing provides a high-resolution roadmap for understanding the multicellular compartmentation of specialized metabolism.</title>
        <authorList>
            <person name="Sun S."/>
            <person name="Shen X."/>
            <person name="Li Y."/>
            <person name="Li Y."/>
            <person name="Wang S."/>
            <person name="Li R."/>
            <person name="Zhang H."/>
            <person name="Shen G."/>
            <person name="Guo B."/>
            <person name="Wei J."/>
            <person name="Xu J."/>
            <person name="St-Pierre B."/>
            <person name="Chen S."/>
            <person name="Sun C."/>
        </authorList>
    </citation>
    <scope>NUCLEOTIDE SEQUENCE [LARGE SCALE GENOMIC DNA]</scope>
</reference>
<gene>
    <name evidence="1" type="ORF">M9H77_09388</name>
</gene>
<accession>A0ACC0C0V7</accession>
<evidence type="ECO:0000313" key="2">
    <source>
        <dbReference type="Proteomes" id="UP001060085"/>
    </source>
</evidence>
<organism evidence="1 2">
    <name type="scientific">Catharanthus roseus</name>
    <name type="common">Madagascar periwinkle</name>
    <name type="synonym">Vinca rosea</name>
    <dbReference type="NCBI Taxonomy" id="4058"/>
    <lineage>
        <taxon>Eukaryota</taxon>
        <taxon>Viridiplantae</taxon>
        <taxon>Streptophyta</taxon>
        <taxon>Embryophyta</taxon>
        <taxon>Tracheophyta</taxon>
        <taxon>Spermatophyta</taxon>
        <taxon>Magnoliopsida</taxon>
        <taxon>eudicotyledons</taxon>
        <taxon>Gunneridae</taxon>
        <taxon>Pentapetalae</taxon>
        <taxon>asterids</taxon>
        <taxon>lamiids</taxon>
        <taxon>Gentianales</taxon>
        <taxon>Apocynaceae</taxon>
        <taxon>Rauvolfioideae</taxon>
        <taxon>Vinceae</taxon>
        <taxon>Catharanthinae</taxon>
        <taxon>Catharanthus</taxon>
    </lineage>
</organism>
<dbReference type="EMBL" id="CM044702">
    <property type="protein sequence ID" value="KAI5678438.1"/>
    <property type="molecule type" value="Genomic_DNA"/>
</dbReference>
<sequence>MSHQHRKRNYILLIFEQFAAEALMFVADAKRNLVGALFCPTTLGLLSWVKLPTAGRVDVKLAGRIHCIIYVITYLRISLGLIIIIAVDREERENNNGSATKKNFQ</sequence>
<comment type="caution">
    <text evidence="1">The sequence shown here is derived from an EMBL/GenBank/DDBJ whole genome shotgun (WGS) entry which is preliminary data.</text>
</comment>
<proteinExistence type="predicted"/>